<dbReference type="Pfam" id="PF07727">
    <property type="entry name" value="RVT_2"/>
    <property type="match status" value="1"/>
</dbReference>
<sequence>MVSLSPHVVFAAKLRILNPNEFDLWKMRIEQYYLMTDYSLWEVILNGDSPIPTRVIDGVVQPVTPTTTEQRLARKNESKARGTLLMDFPDKHQLKFNIHKDAKSLIEAIEKRFGGNKEKKKVQKTLLKQHTNESVSVVTSVFAASTQVIVFALPNVDNLSDAVIYSFFTNGHAHYKSKEVSLEVWKESRNNGTTSIGFDMSKVECYNCHRRGHFTSKCRSPRDIKNKDTQRRNVPVETSTSNALVSQCDGVGSYDWSFQANEEPTNYALMAFTSSSSSSSDNEAAPCSKACSKAYTTLQSHYDKLTNNLRKSQFDDLSYKTGLESIEARWVVYQQNENVFEKDIKLLKLDVMLRDNALVELRKKFKKAEIERDYSELDVSLPTSPVDDRYVVPPPYIGTFMPHKPDLVFHDTPTANETVHIVLNVEPSTTKPKKDLSQSNRPSAPLIEDWVSDLVDDSKVKHPIPVNNLRNGIPKSRGHRHSWNKKACFVCKSLTHLIKDCDYYEKKKLVNKPVWNHVMRTNHQNSARMTHPHFKKNVVPTTVLTRSKLVPHTAARPVTTVVPQTTVTLQRPAKQVVNKPHSPIKRTNNHNQSPQTSNFHQKVTTVKANQGNPQHALKGKGVTDSKLKFNLFSIVLSSDFKLPDNNHVLLRVLGENNMYNVDLKNIVPSGDLTCLFAKAILDESNLWHRRLGHINFKTMNKHVKGNLVRGLPSKVFENNHTYVACKKGKQHRASWSGPTWLFDINTLTHSINYQPVVARNQPNSSAGIQEHFDAGKAGEGNIQQYVLFPLWSIGCKDPQNIDVDATFEVKEPYTNGVNAASTPVTDFVLNSTNSTNTFSAAGPSNTAVSPTLGLNGKSSFVNPSQYHDDPNMPALEDITYLDDEEDVGAEADFSNLETNITISPIPTTRVHKDHHEEGIDYEEVFVPVASIKAIRLFLAYASFMGFMVYQMDVKSAFLYQTIEEEVYVDDIIFGSTNKKLCNDFEKLMKDKFLMSLMGELTLFLGLQVKQKEDGIFISQDKYVAEILRKFGLTDGKLASTPIDTEKPLLKDPDVRMFTPKASHLHTVNRIFRYLKGKPHLGLWYPKDSLFNLVAYSDSDYAGASLDRKSTTGGCQFLGCRLISWKCKKQTVVATSSIEAEYIAVVSCCAQVQWIKNQLLDYGLIFNVVSSKLMPFGLTIDVVRLMLLGHQDDVATAIEDEDANEPTPPLPKPATTPPPQQELILSLSQPADISHSTMALLNQLLETCVTMTKKVGDLKQDKIAQGIEITKLKQRVRRMHPNGGGGGIAELDANEDITIETVDAEDADVQGRLLESQAQVYHSDLEHADKVLNGTHQLFLSFITLLRNFDREDLEMLWKIVQERFESSKPKNFSDDFRLNALKTIFGVDDVEDFKEYMLIDYYCWLKTYCCWYKLKLLDNAAGSSLMLLEENADADAGAARRWLEKEPPRSILTLEDLVSKFINEFFPPSRMTNLQNEISNFQHRFDESFHEAWDCYKVLLRACPHHGFTELHQFDTFYNALNPVNQDSLYSVADGNLFERCTQDVLTIIENKSNVHNSRKKSIVSQVKSSDSNSFSSSEIAKLTHAVNQQTSVVTIAMTAILKQFQATPPLAFVKAIEEICVTCGSAHPYYQCLAADGNTFLEFRDNIQGYVLAAAINYNQAIILKKLPEKLGDHRKFLILCGFSELKCKALANLGASIDLTPLFIVASLEDKLDIRMNRLEKSLNEIKNSFITPTAPLKAVTEQSEISFRTVKMFLIRCVHRDFISLLNKTTTKNHFQGNNLNQNHPPNQGALYQNRPPQNPNFQAPPQQNTVTQGKFEAYTSTNDANMNNLQLKFDSFQRNQQDFQKKFEQKQDDFQNQMMQFMQNLYNKPSSSSSLPSITILNQKGEAKAITTRSGRSYKEPPIAPTSVSQQEPVEVTTDMELSSLDDIHPPTVQVEVQVDKPAEEPSVVIPKANLPYPSRLQKEKLRGKTTFSQLSLWKSFEIYTSNSVSPTLLYTCRSSLQCLRSF</sequence>
<feature type="region of interest" description="Disordered" evidence="2">
    <location>
        <begin position="219"/>
        <end position="238"/>
    </location>
</feature>
<dbReference type="InterPro" id="IPR025724">
    <property type="entry name" value="GAG-pre-integrase_dom"/>
</dbReference>
<accession>A0A6L2MD94</accession>
<dbReference type="SMART" id="SM00343">
    <property type="entry name" value="ZnF_C2HC"/>
    <property type="match status" value="2"/>
</dbReference>
<dbReference type="GO" id="GO:0003676">
    <property type="term" value="F:nucleic acid binding"/>
    <property type="evidence" value="ECO:0007669"/>
    <property type="project" value="InterPro"/>
</dbReference>
<dbReference type="GO" id="GO:0008270">
    <property type="term" value="F:zinc ion binding"/>
    <property type="evidence" value="ECO:0007669"/>
    <property type="project" value="UniProtKB-KW"/>
</dbReference>
<dbReference type="PROSITE" id="PS50158">
    <property type="entry name" value="ZF_CCHC"/>
    <property type="match status" value="1"/>
</dbReference>
<evidence type="ECO:0000256" key="2">
    <source>
        <dbReference type="SAM" id="MobiDB-lite"/>
    </source>
</evidence>
<dbReference type="Pfam" id="PF13976">
    <property type="entry name" value="gag_pre-integrs"/>
    <property type="match status" value="1"/>
</dbReference>
<dbReference type="PANTHER" id="PTHR11439:SF495">
    <property type="entry name" value="REVERSE TRANSCRIPTASE, RNA-DEPENDENT DNA POLYMERASE-RELATED"/>
    <property type="match status" value="1"/>
</dbReference>
<keyword evidence="1" id="KW-0862">Zinc</keyword>
<reference evidence="4" key="1">
    <citation type="journal article" date="2019" name="Sci. Rep.">
        <title>Draft genome of Tanacetum cinerariifolium, the natural source of mosquito coil.</title>
        <authorList>
            <person name="Yamashiro T."/>
            <person name="Shiraishi A."/>
            <person name="Satake H."/>
            <person name="Nakayama K."/>
        </authorList>
    </citation>
    <scope>NUCLEOTIDE SEQUENCE</scope>
</reference>
<dbReference type="InterPro" id="IPR013103">
    <property type="entry name" value="RVT_2"/>
</dbReference>
<feature type="region of interest" description="Disordered" evidence="2">
    <location>
        <begin position="1897"/>
        <end position="1916"/>
    </location>
</feature>
<dbReference type="EMBL" id="BKCJ010006405">
    <property type="protein sequence ID" value="GEU71976.1"/>
    <property type="molecule type" value="Genomic_DNA"/>
</dbReference>
<organism evidence="4">
    <name type="scientific">Tanacetum cinerariifolium</name>
    <name type="common">Dalmatian daisy</name>
    <name type="synonym">Chrysanthemum cinerariifolium</name>
    <dbReference type="NCBI Taxonomy" id="118510"/>
    <lineage>
        <taxon>Eukaryota</taxon>
        <taxon>Viridiplantae</taxon>
        <taxon>Streptophyta</taxon>
        <taxon>Embryophyta</taxon>
        <taxon>Tracheophyta</taxon>
        <taxon>Spermatophyta</taxon>
        <taxon>Magnoliopsida</taxon>
        <taxon>eudicotyledons</taxon>
        <taxon>Gunneridae</taxon>
        <taxon>Pentapetalae</taxon>
        <taxon>asterids</taxon>
        <taxon>campanulids</taxon>
        <taxon>Asterales</taxon>
        <taxon>Asteraceae</taxon>
        <taxon>Asteroideae</taxon>
        <taxon>Anthemideae</taxon>
        <taxon>Anthemidinae</taxon>
        <taxon>Tanacetum</taxon>
    </lineage>
</organism>
<name>A0A6L2MD94_TANCI</name>
<dbReference type="SUPFAM" id="SSF56672">
    <property type="entry name" value="DNA/RNA polymerases"/>
    <property type="match status" value="1"/>
</dbReference>
<dbReference type="InterPro" id="IPR036875">
    <property type="entry name" value="Znf_CCHC_sf"/>
</dbReference>
<keyword evidence="1" id="KW-0479">Metal-binding</keyword>
<dbReference type="PANTHER" id="PTHR11439">
    <property type="entry name" value="GAG-POL-RELATED RETROTRANSPOSON"/>
    <property type="match status" value="1"/>
</dbReference>
<dbReference type="InterPro" id="IPR001878">
    <property type="entry name" value="Znf_CCHC"/>
</dbReference>
<evidence type="ECO:0000256" key="1">
    <source>
        <dbReference type="PROSITE-ProRule" id="PRU00047"/>
    </source>
</evidence>
<feature type="domain" description="CCHC-type" evidence="3">
    <location>
        <begin position="205"/>
        <end position="220"/>
    </location>
</feature>
<comment type="caution">
    <text evidence="4">The sequence shown here is derived from an EMBL/GenBank/DDBJ whole genome shotgun (WGS) entry which is preliminary data.</text>
</comment>
<feature type="region of interest" description="Disordered" evidence="2">
    <location>
        <begin position="572"/>
        <end position="597"/>
    </location>
</feature>
<protein>
    <recommendedName>
        <fullName evidence="3">CCHC-type domain-containing protein</fullName>
    </recommendedName>
</protein>
<dbReference type="CDD" id="cd09272">
    <property type="entry name" value="RNase_HI_RT_Ty1"/>
    <property type="match status" value="1"/>
</dbReference>
<dbReference type="SUPFAM" id="SSF57756">
    <property type="entry name" value="Retrovirus zinc finger-like domains"/>
    <property type="match status" value="1"/>
</dbReference>
<feature type="compositionally biased region" description="Basic and acidic residues" evidence="2">
    <location>
        <begin position="220"/>
        <end position="231"/>
    </location>
</feature>
<keyword evidence="1" id="KW-0863">Zinc-finger</keyword>
<proteinExistence type="predicted"/>
<dbReference type="Pfam" id="PF03732">
    <property type="entry name" value="Retrotrans_gag"/>
    <property type="match status" value="1"/>
</dbReference>
<evidence type="ECO:0000259" key="3">
    <source>
        <dbReference type="PROSITE" id="PS50158"/>
    </source>
</evidence>
<dbReference type="InterPro" id="IPR005162">
    <property type="entry name" value="Retrotrans_gag_dom"/>
</dbReference>
<evidence type="ECO:0000313" key="4">
    <source>
        <dbReference type="EMBL" id="GEU71976.1"/>
    </source>
</evidence>
<gene>
    <name evidence="4" type="ORF">Tci_043954</name>
</gene>
<dbReference type="InterPro" id="IPR043502">
    <property type="entry name" value="DNA/RNA_pol_sf"/>
</dbReference>